<proteinExistence type="predicted"/>
<reference evidence="1" key="1">
    <citation type="submission" date="2012-09" db="EMBL/GenBank/DDBJ databases">
        <authorList>
            <person name="Harkins D.M."/>
            <person name="Durkin A.S."/>
            <person name="Brinkac L.M."/>
            <person name="Selengut J.D."/>
            <person name="Sanka R."/>
            <person name="DePew J."/>
            <person name="Purushe J."/>
            <person name="Picardeau M."/>
            <person name="Werts C."/>
            <person name="Goarant C."/>
            <person name="Vinetz J.M."/>
            <person name="Sutton G.G."/>
            <person name="Nelson W.C."/>
            <person name="Fouts D.E."/>
        </authorList>
    </citation>
    <scope>NUCLEOTIDE SEQUENCE [LARGE SCALE GENOMIC DNA]</scope>
    <source>
        <strain evidence="1">200801926</strain>
    </source>
</reference>
<keyword evidence="2" id="KW-1185">Reference proteome</keyword>
<accession>A0ABP2S8Q5</accession>
<protein>
    <recommendedName>
        <fullName evidence="3">SLEI domain protein, PF07620 family</fullName>
    </recommendedName>
</protein>
<gene>
    <name evidence="1" type="ORF">LEP1GSC128_1561</name>
</gene>
<organism evidence="1 2">
    <name type="scientific">Leptospira borgpetersenii str. 200801926</name>
    <dbReference type="NCBI Taxonomy" id="1193009"/>
    <lineage>
        <taxon>Bacteria</taxon>
        <taxon>Pseudomonadati</taxon>
        <taxon>Spirochaetota</taxon>
        <taxon>Spirochaetia</taxon>
        <taxon>Leptospirales</taxon>
        <taxon>Leptospiraceae</taxon>
        <taxon>Leptospira</taxon>
    </lineage>
</organism>
<dbReference type="EMBL" id="AKWJ02000017">
    <property type="protein sequence ID" value="EKP14527.1"/>
    <property type="molecule type" value="Genomic_DNA"/>
</dbReference>
<comment type="caution">
    <text evidence="1">The sequence shown here is derived from an EMBL/GenBank/DDBJ whole genome shotgun (WGS) entry which is preliminary data.</text>
</comment>
<sequence length="38" mass="4330">MRFPSKTICAKFFILHTPIARKIFFLTENGSQQESNGA</sequence>
<name>A0ABP2S8Q5_LEPBO</name>
<dbReference type="Proteomes" id="UP000002837">
    <property type="component" value="Unassembled WGS sequence"/>
</dbReference>
<evidence type="ECO:0000313" key="1">
    <source>
        <dbReference type="EMBL" id="EKP14527.1"/>
    </source>
</evidence>
<evidence type="ECO:0008006" key="3">
    <source>
        <dbReference type="Google" id="ProtNLM"/>
    </source>
</evidence>
<evidence type="ECO:0000313" key="2">
    <source>
        <dbReference type="Proteomes" id="UP000002837"/>
    </source>
</evidence>